<dbReference type="AlphaFoldDB" id="A0A2D4EV92"/>
<evidence type="ECO:0000313" key="2">
    <source>
        <dbReference type="EMBL" id="LAA39140.1"/>
    </source>
</evidence>
<dbReference type="EMBL" id="IACJ01022443">
    <property type="protein sequence ID" value="LAA39140.1"/>
    <property type="molecule type" value="Transcribed_RNA"/>
</dbReference>
<accession>A0A2D4EV92</accession>
<dbReference type="EMBL" id="IACJ01022444">
    <property type="protein sequence ID" value="LAA39143.1"/>
    <property type="molecule type" value="Transcribed_RNA"/>
</dbReference>
<name>A0A2D4EV92_MICCO</name>
<sequence>MEGGGKVFRAAPKRMKQTSPTASADDEGRQTQHRSQRPAFGRSPRTERGLAGARLPLEQELVQDRRFLLVPRLGSCSTWDRCCLIRACRSAPPFSSPEGGAVRRYPAVP</sequence>
<proteinExistence type="predicted"/>
<protein>
    <submittedName>
        <fullName evidence="2">Uncharacterized protein</fullName>
    </submittedName>
</protein>
<reference evidence="2" key="1">
    <citation type="submission" date="2017-07" db="EMBL/GenBank/DDBJ databases">
        <authorList>
            <person name="Mikheyev A."/>
            <person name="Grau M."/>
        </authorList>
    </citation>
    <scope>NUCLEOTIDE SEQUENCE</scope>
    <source>
        <tissue evidence="2">Venom_gland</tissue>
    </source>
</reference>
<organism evidence="2">
    <name type="scientific">Micrurus corallinus</name>
    <name type="common">Brazilian coral snake</name>
    <dbReference type="NCBI Taxonomy" id="54390"/>
    <lineage>
        <taxon>Eukaryota</taxon>
        <taxon>Metazoa</taxon>
        <taxon>Chordata</taxon>
        <taxon>Craniata</taxon>
        <taxon>Vertebrata</taxon>
        <taxon>Euteleostomi</taxon>
        <taxon>Lepidosauria</taxon>
        <taxon>Squamata</taxon>
        <taxon>Bifurcata</taxon>
        <taxon>Unidentata</taxon>
        <taxon>Episquamata</taxon>
        <taxon>Toxicofera</taxon>
        <taxon>Serpentes</taxon>
        <taxon>Colubroidea</taxon>
        <taxon>Elapidae</taxon>
        <taxon>Elapinae</taxon>
        <taxon>Micrurus</taxon>
    </lineage>
</organism>
<evidence type="ECO:0000256" key="1">
    <source>
        <dbReference type="SAM" id="MobiDB-lite"/>
    </source>
</evidence>
<feature type="region of interest" description="Disordered" evidence="1">
    <location>
        <begin position="1"/>
        <end position="54"/>
    </location>
</feature>
<reference evidence="2" key="2">
    <citation type="submission" date="2017-11" db="EMBL/GenBank/DDBJ databases">
        <title>Coralsnake Venomics: Analyses of Venom Gland Transcriptomes and Proteomes of Six Brazilian Taxa.</title>
        <authorList>
            <person name="Aird S.D."/>
            <person name="Jorge da Silva N."/>
            <person name="Qiu L."/>
            <person name="Villar-Briones A."/>
            <person name="Aparecida-Saddi V."/>
            <person name="Campos-Telles M.P."/>
            <person name="Grau M."/>
            <person name="Mikheyev A.S."/>
        </authorList>
    </citation>
    <scope>NUCLEOTIDE SEQUENCE</scope>
    <source>
        <tissue evidence="2">Venom_gland</tissue>
    </source>
</reference>